<organism evidence="2 4">
    <name type="scientific">Solemya velum gill symbiont</name>
    <dbReference type="NCBI Taxonomy" id="2340"/>
    <lineage>
        <taxon>Bacteria</taxon>
        <taxon>Pseudomonadati</taxon>
        <taxon>Pseudomonadota</taxon>
        <taxon>Gammaproteobacteria</taxon>
        <taxon>sulfur-oxidizing symbionts</taxon>
    </lineage>
</organism>
<feature type="transmembrane region" description="Helical" evidence="1">
    <location>
        <begin position="175"/>
        <end position="195"/>
    </location>
</feature>
<evidence type="ECO:0000313" key="3">
    <source>
        <dbReference type="EMBL" id="OOY34215.1"/>
    </source>
</evidence>
<name>A0A0B0H9T9_SOVGS</name>
<dbReference type="EMBL" id="JRAA01000002">
    <property type="protein sequence ID" value="KHF24654.1"/>
    <property type="molecule type" value="Genomic_DNA"/>
</dbReference>
<dbReference type="EMBL" id="MPNX01000019">
    <property type="protein sequence ID" value="OOY34215.1"/>
    <property type="molecule type" value="Genomic_DNA"/>
</dbReference>
<evidence type="ECO:0000313" key="5">
    <source>
        <dbReference type="Proteomes" id="UP000190962"/>
    </source>
</evidence>
<protein>
    <submittedName>
        <fullName evidence="2">Integral membrane protein</fullName>
    </submittedName>
</protein>
<keyword evidence="4" id="KW-1185">Reference proteome</keyword>
<proteinExistence type="predicted"/>
<gene>
    <name evidence="3" type="ORF">BOV88_11065</name>
    <name evidence="2" type="ORF">JV46_07050</name>
</gene>
<dbReference type="OrthoDB" id="5431179at2"/>
<feature type="transmembrane region" description="Helical" evidence="1">
    <location>
        <begin position="50"/>
        <end position="74"/>
    </location>
</feature>
<keyword evidence="1" id="KW-0812">Transmembrane</keyword>
<feature type="transmembrane region" description="Helical" evidence="1">
    <location>
        <begin position="144"/>
        <end position="163"/>
    </location>
</feature>
<dbReference type="Proteomes" id="UP000190962">
    <property type="component" value="Unassembled WGS sequence"/>
</dbReference>
<dbReference type="RefSeq" id="WP_043116907.1">
    <property type="nucleotide sequence ID" value="NZ_JRAA01000002.1"/>
</dbReference>
<feature type="transmembrane region" description="Helical" evidence="1">
    <location>
        <begin position="106"/>
        <end position="132"/>
    </location>
</feature>
<sequence length="196" mass="20794">MSLLRKARFLFQITRTHDIVRRYFVVNGFDGALTMLGLIIGFLVSAPADLSVVISVCLSAAIALGMSGVSSAYISESAERQHALGKLEDAMVSNLQQSAHGEAARAVPLLIALVNGMAPLVISLFILMPLFLSSVGIHLPVSPLYAAIIVAVVLIFLLGVFLGKIAGISWIRSGIQTVLVASMTAALIYLFTAPWA</sequence>
<dbReference type="GeneID" id="86991458"/>
<dbReference type="STRING" id="2340.JV46_07050"/>
<reference evidence="2 4" key="1">
    <citation type="journal article" date="2014" name="BMC Genomics">
        <title>The genome of the intracellular bacterium of the coastal bivalve, Solemya velum: a blueprint for thriving in and out of symbiosis.</title>
        <authorList>
            <person name="Dmytrenko O."/>
            <person name="Russell S.L."/>
            <person name="Loo W.T."/>
            <person name="Fontanez K.M."/>
            <person name="Liao L."/>
            <person name="Roeselers G."/>
            <person name="Sharma R."/>
            <person name="Stewart F.J."/>
            <person name="Newton I.L."/>
            <person name="Woyke T."/>
            <person name="Wu D."/>
            <person name="Lang J.M."/>
            <person name="Eisen J.A."/>
            <person name="Cavanaugh C.M."/>
        </authorList>
    </citation>
    <scope>NUCLEOTIDE SEQUENCE [LARGE SCALE GENOMIC DNA]</scope>
    <source>
        <strain evidence="2 4">WH</strain>
    </source>
</reference>
<dbReference type="AlphaFoldDB" id="A0A0B0H9T9"/>
<keyword evidence="1" id="KW-0472">Membrane</keyword>
<evidence type="ECO:0000313" key="2">
    <source>
        <dbReference type="EMBL" id="KHF24654.1"/>
    </source>
</evidence>
<evidence type="ECO:0000313" key="4">
    <source>
        <dbReference type="Proteomes" id="UP000030856"/>
    </source>
</evidence>
<evidence type="ECO:0000256" key="1">
    <source>
        <dbReference type="SAM" id="Phobius"/>
    </source>
</evidence>
<feature type="transmembrane region" description="Helical" evidence="1">
    <location>
        <begin position="20"/>
        <end position="44"/>
    </location>
</feature>
<comment type="caution">
    <text evidence="2">The sequence shown here is derived from an EMBL/GenBank/DDBJ whole genome shotgun (WGS) entry which is preliminary data.</text>
</comment>
<dbReference type="eggNOG" id="COG1814">
    <property type="taxonomic scope" value="Bacteria"/>
</dbReference>
<keyword evidence="1" id="KW-1133">Transmembrane helix</keyword>
<dbReference type="Proteomes" id="UP000030856">
    <property type="component" value="Unassembled WGS sequence"/>
</dbReference>
<accession>A0A0B0H9T9</accession>
<reference evidence="3 5" key="2">
    <citation type="submission" date="2016-11" db="EMBL/GenBank/DDBJ databases">
        <title>Mixed transmission modes and dynamic genome evolution in an obligate animal-bacterial symbiosis.</title>
        <authorList>
            <person name="Russell S.L."/>
            <person name="Corbett-Detig R.B."/>
            <person name="Cavanaugh C.M."/>
        </authorList>
    </citation>
    <scope>NUCLEOTIDE SEQUENCE [LARGE SCALE GENOMIC DNA]</scope>
    <source>
        <strain evidence="3">MA-KB16</strain>
    </source>
</reference>